<evidence type="ECO:0000313" key="3">
    <source>
        <dbReference type="Proteomes" id="UP000265618"/>
    </source>
</evidence>
<organism evidence="2 3">
    <name type="scientific">Kipferlia bialata</name>
    <dbReference type="NCBI Taxonomy" id="797122"/>
    <lineage>
        <taxon>Eukaryota</taxon>
        <taxon>Metamonada</taxon>
        <taxon>Carpediemonas-like organisms</taxon>
        <taxon>Kipferlia</taxon>
    </lineage>
</organism>
<feature type="compositionally biased region" description="Polar residues" evidence="1">
    <location>
        <begin position="163"/>
        <end position="176"/>
    </location>
</feature>
<proteinExistence type="predicted"/>
<accession>A0A9K3CVV6</accession>
<feature type="compositionally biased region" description="Polar residues" evidence="1">
    <location>
        <begin position="116"/>
        <end position="140"/>
    </location>
</feature>
<sequence length="679" mass="75250">MVLPSGVYHAEDPAFSSHEHESGEVSHTHSILDPAAVEDGNSGRREYGSGLAVDYGVNGDSYWGVPEAWDASDDSEASESPFVSQSFHSYDTSLCETLERDAVDTGSGELFLTAGLSGSQPLQQGDTKRSSSSTSTWITDQSRETVVGTLRVNEQEPGPSDKTGLQGSGQPPQTLSPTEQVTLSYITLPTEKIYAFFLIRIGDYCAVVDAGRALTESSKYFQSDVARLLTKTKTLLKGAKAIDCFITHNHEDHNGYQGMFEQYLDNKDNCHVIVRKKKKVDLVDKGFIRVYPGGAGQDNKDVQNVYEKRTRSYKVRLYVPPPVADKGDKNGESFAVEVSFLQTPKKSETRVLFTGDMEWDKMAPFFDDQKPTAMVSRNVDIMTIPHHGSVPNSPVELYTHTCPRVVLLPGGKHNDTDFLGYWEAVRANIFDGLRPNTGRPSLLALRFNCSTITAKSVWCERVASDAAEDYCRKARRGLREWVCESLELVDPTDEHLARCKGVLLGLVAVEAKEEKRLKSLRAVSSYSKLRDVVGATLVSALYNRNGDVTLTQGAPKRHSAGHQNQTLLNMLSPKEQRKSAMTKVARWSDEGTKATVPLFLEIVARHAGLDFQSGSQKPSPFAEWWVAEREAVVQGEHPVDLVEHRYLTTQSLSAFEVGIQEGEVVSIIRRYPPPKRIRL</sequence>
<dbReference type="AlphaFoldDB" id="A0A9K3CVV6"/>
<evidence type="ECO:0008006" key="4">
    <source>
        <dbReference type="Google" id="ProtNLM"/>
    </source>
</evidence>
<feature type="compositionally biased region" description="Basic and acidic residues" evidence="1">
    <location>
        <begin position="9"/>
        <end position="27"/>
    </location>
</feature>
<gene>
    <name evidence="2" type="ORF">KIPB_005595</name>
</gene>
<keyword evidence="3" id="KW-1185">Reference proteome</keyword>
<dbReference type="Proteomes" id="UP000265618">
    <property type="component" value="Unassembled WGS sequence"/>
</dbReference>
<dbReference type="InterPro" id="IPR036866">
    <property type="entry name" value="RibonucZ/Hydroxyglut_hydro"/>
</dbReference>
<name>A0A9K3CVV6_9EUKA</name>
<comment type="caution">
    <text evidence="2">The sequence shown here is derived from an EMBL/GenBank/DDBJ whole genome shotgun (WGS) entry which is preliminary data.</text>
</comment>
<dbReference type="EMBL" id="BDIP01001326">
    <property type="protein sequence ID" value="GIQ84151.1"/>
    <property type="molecule type" value="Genomic_DNA"/>
</dbReference>
<dbReference type="SUPFAM" id="SSF56281">
    <property type="entry name" value="Metallo-hydrolase/oxidoreductase"/>
    <property type="match status" value="1"/>
</dbReference>
<protein>
    <recommendedName>
        <fullName evidence="4">Metallo-beta-lactamase domain-containing protein</fullName>
    </recommendedName>
</protein>
<evidence type="ECO:0000313" key="2">
    <source>
        <dbReference type="EMBL" id="GIQ84151.1"/>
    </source>
</evidence>
<feature type="region of interest" description="Disordered" evidence="1">
    <location>
        <begin position="1"/>
        <end position="43"/>
    </location>
</feature>
<feature type="region of interest" description="Disordered" evidence="1">
    <location>
        <begin position="153"/>
        <end position="176"/>
    </location>
</feature>
<evidence type="ECO:0000256" key="1">
    <source>
        <dbReference type="SAM" id="MobiDB-lite"/>
    </source>
</evidence>
<feature type="region of interest" description="Disordered" evidence="1">
    <location>
        <begin position="114"/>
        <end position="140"/>
    </location>
</feature>
<dbReference type="Gene3D" id="3.60.15.10">
    <property type="entry name" value="Ribonuclease Z/Hydroxyacylglutathione hydrolase-like"/>
    <property type="match status" value="1"/>
</dbReference>
<reference evidence="2 3" key="1">
    <citation type="journal article" date="2018" name="PLoS ONE">
        <title>The draft genome of Kipferlia bialata reveals reductive genome evolution in fornicate parasites.</title>
        <authorList>
            <person name="Tanifuji G."/>
            <person name="Takabayashi S."/>
            <person name="Kume K."/>
            <person name="Takagi M."/>
            <person name="Nakayama T."/>
            <person name="Kamikawa R."/>
            <person name="Inagaki Y."/>
            <person name="Hashimoto T."/>
        </authorList>
    </citation>
    <scope>NUCLEOTIDE SEQUENCE [LARGE SCALE GENOMIC DNA]</scope>
    <source>
        <strain evidence="2">NY0173</strain>
    </source>
</reference>